<feature type="compositionally biased region" description="Acidic residues" evidence="1">
    <location>
        <begin position="1852"/>
        <end position="1864"/>
    </location>
</feature>
<gene>
    <name evidence="2" type="ORF">BN1708_000006</name>
</gene>
<evidence type="ECO:0008006" key="4">
    <source>
        <dbReference type="Google" id="ProtNLM"/>
    </source>
</evidence>
<accession>A0A0G4KC71</accession>
<dbReference type="Gene3D" id="3.30.565.10">
    <property type="entry name" value="Histidine kinase-like ATPase, C-terminal domain"/>
    <property type="match status" value="2"/>
</dbReference>
<feature type="region of interest" description="Disordered" evidence="1">
    <location>
        <begin position="1829"/>
        <end position="1872"/>
    </location>
</feature>
<dbReference type="SUPFAM" id="SSF55874">
    <property type="entry name" value="ATPase domain of HSP90 chaperone/DNA topoisomerase II/histidine kinase"/>
    <property type="match status" value="2"/>
</dbReference>
<dbReference type="InterPro" id="IPR036890">
    <property type="entry name" value="HATPase_C_sf"/>
</dbReference>
<evidence type="ECO:0000256" key="1">
    <source>
        <dbReference type="SAM" id="MobiDB-lite"/>
    </source>
</evidence>
<organism evidence="2 3">
    <name type="scientific">Verticillium longisporum</name>
    <name type="common">Verticillium dahliae var. longisporum</name>
    <dbReference type="NCBI Taxonomy" id="100787"/>
    <lineage>
        <taxon>Eukaryota</taxon>
        <taxon>Fungi</taxon>
        <taxon>Dikarya</taxon>
        <taxon>Ascomycota</taxon>
        <taxon>Pezizomycotina</taxon>
        <taxon>Sordariomycetes</taxon>
        <taxon>Hypocreomycetidae</taxon>
        <taxon>Glomerellales</taxon>
        <taxon>Plectosphaerellaceae</taxon>
        <taxon>Verticillium</taxon>
    </lineage>
</organism>
<dbReference type="PANTHER" id="PTHR32387:SF0">
    <property type="entry name" value="PROTEIN NO VEIN"/>
    <property type="match status" value="1"/>
</dbReference>
<sequence>MELGGSGSESADDLGEANRQLEQLRQQRGLGSEQHGFVARNLESALDILASQLNSKTTHFILELIQNADDNAYPSGVQPTFSLVLDKNGSNFTLRTDCNETGFSLKNIDAICSIGKSTKTGIINGQKGFIGEKGIGFKSVFKVAHQVDILSNFYEFRIDRTAHLGMLDPKPHRFLDTQRRLQQIKPELLLFLRQLSVLDIKAEDGHCVYRSIRQNRDPRYDGETVSLNEDRTGSPFDEPVKTTKLYLIVRYEVQDMPVDARRNSVSSTEITLALPVGSELETCDAFAFLPIDQSGFNFIVQADFLLVANRQALQHALPWNQRILEAIPDAFVQAVRHFNHADATHGYSLKYKWPLFLEYNGPKSSTWTEVHQGIKRRLCDEDVLEARDGSFRAVRPIPCPAGTQQTAAHKPLIIIPTEYRFDNGFLIDATINHGHHLAFEYDPVLEELKALDVKEMTGAGLRNEFSDWLERAGHAGLAAKSDKWHAALAAAFMWKGRSKQKDKLQELPLVHLADGSWAACAGGDIFFPSTGAVLNVPSDLGIRVVHSTAAKDPHRREFYTYLGVKKLDAETICSLILEKHAMIPRPTRKPLNWVLDILFLFRQKKLLATMDKKPRWFLVAGNRSIAEHVGSESADDLGEANRQLEQLRQQRGLGSEQHGFVARNLESALDILASQLNSKTTHFILELIQNADDNAYPSGVQPTFSLVLDKYGPNFTLRTDCNETGFSLKNIDAICSIGKSTKTGIINGQKGFIGEKGIGFKSVFKVAHQVDILSNFYEFRIDRTAHLGMLDPKPHRFPDTQRREGHTQMLLHLLRDKDHRISDITKGLQQIKPELLLFLRQLSVLDIMAENGHCVYRSIRQDRDSRYDGETVSLNEDRTGSPYDEPVKTTKLYLIVRYEVQDMPVDARRNSVSSTEITLAFPVGSELETCDAFAFLPIDQSGFNFIVQADFLLVANRQALQHALPWNQRILEAIPNAFVQAVHRFNHAGATHGYSLKYTWPLFLEYTGPKSSSWTEVHQEIKKRLYDEDVLEAQDGSFRAVRPIPCPAGTQQTAAHKPLIVIPTEYRFDDGFLIDATINHGHHLAFEYDPVLEELKALDMKEMTCAGLRNEFSDWLERAGHAGLAAKSDKWHAALAAAFMWKGRSKQKDKLQELPLILLADGSWAACAGGDIFFPSMGAVLNVPSDLGIRIVHSDAAKDPHRREFYTYLGVKKLDAETICSLILEKHATIPRPTRKPLNWVLDILFLFRQKKLLATMDKTPRWFLVAGNRSIAEHVYVEDPSSHCPLLSRLIADPSSEIQTPSSDIMGAFTGSTKYEFISWLQQLPGVSSRPRLVHKGCLTREWLVLSQNAGNELLIYLKNMYKNDQQAFSHMGEVGAAMGNIRVRLIDDQVRTLAGTALPTEQLQRLCPDLDFEFLSAAGVSRSFDSRAALGQLQRIAQRPAYAVTQESVNEFYRKLSISARDFQPQIRTAFAQQPLIFISGPNPQWAYPTDCIWRRPDYVETGLPLPKVYEGYTGLFRDYLEVRSINIGDISREIKAIAQNGGSVDKVKHLVRDLLALLPHGRLAEAEEQDRDEIEGAPLFPVKVCSHRGSDTEGPTTLRSLRDMNWYIADRPELEKMFIGKVELLDVEASLRRSLVGAFGLHLRQLSKAVTEEVTWNNRGQTIDRNMTTSFRSRAAQFCRLSSNPTAEMLDRLKKTEVKMVSCINITRKLDGCAPIRDASRRHHVQELDDRIVIYHTTLTETDVMHLEDDFSGIVVRTCGIDDARWSRLVPFIMRVDPDQIMDFLDKHDVRDNNGPAFDMVDEWEQTKSENGQSEKEQGDRVIESGPAENAMDVGDGPDDLDLGGISFEDNDAGLYDDGDSEGVAPAKPDVLKKATEAAEIKLEETARHCPGTGPSSSPPTSNPTPLKNVRRRSRVEESSHTRKRQRVEKMTTPPSVDKISDDADGHDDMAIDDADKLLSEPTIEADVPPIPHEPNYPEVRKNVEALLSELLPGWQPYGDEMPDCYRYVDDGDETMLKFAKRFHLRADSFKHIAPQMKAGTTYCLDVKMTAGEVSTPFGLNKTQNHFALQHHKRDNTTNIIYLVLRVSHALHDIQGLLVILNPWTRRVDENDRTELQCSEWTVFNFE</sequence>
<proteinExistence type="predicted"/>
<dbReference type="InterPro" id="IPR052957">
    <property type="entry name" value="Auxin_embryo_med"/>
</dbReference>
<dbReference type="NCBIfam" id="NF047352">
    <property type="entry name" value="P_loop_sacsin"/>
    <property type="match status" value="2"/>
</dbReference>
<evidence type="ECO:0000313" key="2">
    <source>
        <dbReference type="EMBL" id="CRJ79392.1"/>
    </source>
</evidence>
<dbReference type="PANTHER" id="PTHR32387">
    <property type="entry name" value="WU:FJ29H11"/>
    <property type="match status" value="1"/>
</dbReference>
<reference evidence="2 3" key="1">
    <citation type="submission" date="2015-05" db="EMBL/GenBank/DDBJ databases">
        <authorList>
            <person name="Wang D.B."/>
            <person name="Wang M."/>
        </authorList>
    </citation>
    <scope>NUCLEOTIDE SEQUENCE [LARGE SCALE GENOMIC DNA]</scope>
    <source>
        <strain evidence="2">VL1</strain>
    </source>
</reference>
<evidence type="ECO:0000313" key="3">
    <source>
        <dbReference type="Proteomes" id="UP000044602"/>
    </source>
</evidence>
<protein>
    <recommendedName>
        <fullName evidence="4">Protein NO VEIN C-terminal domain-containing protein</fullName>
    </recommendedName>
</protein>
<dbReference type="Proteomes" id="UP000044602">
    <property type="component" value="Unassembled WGS sequence"/>
</dbReference>
<dbReference type="STRING" id="100787.A0A0G4KC71"/>
<dbReference type="EMBL" id="CVQH01000001">
    <property type="protein sequence ID" value="CRJ79392.1"/>
    <property type="molecule type" value="Genomic_DNA"/>
</dbReference>
<name>A0A0G4KC71_VERLO</name>
<feature type="region of interest" description="Disordered" evidence="1">
    <location>
        <begin position="1889"/>
        <end position="1950"/>
    </location>
</feature>
<keyword evidence="3" id="KW-1185">Reference proteome</keyword>